<accession>A0A3E1RAX1</accession>
<proteinExistence type="inferred from homology"/>
<dbReference type="OrthoDB" id="9806052at2"/>
<comment type="similarity">
    <text evidence="1">Belongs to the FrmR/RcnR family.</text>
</comment>
<dbReference type="Gene3D" id="1.20.58.1000">
    <property type="entry name" value="Metal-sensitive repressor, helix protomer"/>
    <property type="match status" value="1"/>
</dbReference>
<dbReference type="InterPro" id="IPR003735">
    <property type="entry name" value="Metal_Tscrpt_repr"/>
</dbReference>
<dbReference type="GO" id="GO:0046872">
    <property type="term" value="F:metal ion binding"/>
    <property type="evidence" value="ECO:0007669"/>
    <property type="project" value="InterPro"/>
</dbReference>
<evidence type="ECO:0000313" key="2">
    <source>
        <dbReference type="EMBL" id="RFO96403.1"/>
    </source>
</evidence>
<dbReference type="GO" id="GO:0003677">
    <property type="term" value="F:DNA binding"/>
    <property type="evidence" value="ECO:0007669"/>
    <property type="project" value="InterPro"/>
</dbReference>
<dbReference type="Proteomes" id="UP000260665">
    <property type="component" value="Unassembled WGS sequence"/>
</dbReference>
<sequence>MSEPNSQVTQRKPAKVLHGLEKDDARTDILNRLRRAEGQIRGIQRMLEEGEDCQSIGHQFSAARKALDSTYLRMTLCFAEQEIETLMANGSPQSETKAVVLKDLETMLARMR</sequence>
<dbReference type="RefSeq" id="WP_117178217.1">
    <property type="nucleotide sequence ID" value="NZ_QFZK01000008.1"/>
</dbReference>
<dbReference type="AlphaFoldDB" id="A0A3E1RAX1"/>
<reference evidence="2 3" key="1">
    <citation type="submission" date="2018-05" db="EMBL/GenBank/DDBJ databases">
        <title>Rhodoferax soyangensis sp.nov., isolated from an oligotrophic freshwater lake.</title>
        <authorList>
            <person name="Park M."/>
        </authorList>
    </citation>
    <scope>NUCLEOTIDE SEQUENCE [LARGE SCALE GENOMIC DNA]</scope>
    <source>
        <strain evidence="2 3">IMCC26218</strain>
    </source>
</reference>
<keyword evidence="3" id="KW-1185">Reference proteome</keyword>
<dbReference type="PANTHER" id="PTHR33677">
    <property type="entry name" value="TRANSCRIPTIONAL REPRESSOR FRMR-RELATED"/>
    <property type="match status" value="1"/>
</dbReference>
<dbReference type="Pfam" id="PF02583">
    <property type="entry name" value="Trns_repr_metal"/>
    <property type="match status" value="1"/>
</dbReference>
<comment type="caution">
    <text evidence="2">The sequence shown here is derived from an EMBL/GenBank/DDBJ whole genome shotgun (WGS) entry which is preliminary data.</text>
</comment>
<dbReference type="PANTHER" id="PTHR33677:SF5">
    <property type="entry name" value="TRANSCRIPTIONAL REPRESSOR FRMR"/>
    <property type="match status" value="1"/>
</dbReference>
<organism evidence="2 3">
    <name type="scientific">Rhodoferax lacus</name>
    <dbReference type="NCBI Taxonomy" id="2184758"/>
    <lineage>
        <taxon>Bacteria</taxon>
        <taxon>Pseudomonadati</taxon>
        <taxon>Pseudomonadota</taxon>
        <taxon>Betaproteobacteria</taxon>
        <taxon>Burkholderiales</taxon>
        <taxon>Comamonadaceae</taxon>
        <taxon>Rhodoferax</taxon>
    </lineage>
</organism>
<evidence type="ECO:0000256" key="1">
    <source>
        <dbReference type="ARBA" id="ARBA00005260"/>
    </source>
</evidence>
<evidence type="ECO:0000313" key="3">
    <source>
        <dbReference type="Proteomes" id="UP000260665"/>
    </source>
</evidence>
<evidence type="ECO:0008006" key="4">
    <source>
        <dbReference type="Google" id="ProtNLM"/>
    </source>
</evidence>
<name>A0A3E1RAX1_9BURK</name>
<dbReference type="InterPro" id="IPR038390">
    <property type="entry name" value="Metal_Tscrpt_repr_sf"/>
</dbReference>
<dbReference type="GO" id="GO:0045892">
    <property type="term" value="P:negative regulation of DNA-templated transcription"/>
    <property type="evidence" value="ECO:0007669"/>
    <property type="project" value="UniProtKB-ARBA"/>
</dbReference>
<protein>
    <recommendedName>
        <fullName evidence="4">Transcriptional regulator</fullName>
    </recommendedName>
</protein>
<gene>
    <name evidence="2" type="ORF">DIC66_13955</name>
</gene>
<dbReference type="EMBL" id="QFZK01000008">
    <property type="protein sequence ID" value="RFO96403.1"/>
    <property type="molecule type" value="Genomic_DNA"/>
</dbReference>